<evidence type="ECO:0000313" key="2">
    <source>
        <dbReference type="Proteomes" id="UP000266178"/>
    </source>
</evidence>
<protein>
    <submittedName>
        <fullName evidence="1">Uncharacterized protein</fullName>
    </submittedName>
</protein>
<dbReference type="Proteomes" id="UP000266178">
    <property type="component" value="Unassembled WGS sequence"/>
</dbReference>
<gene>
    <name evidence="1" type="ORF">Mgrana_01803</name>
</gene>
<name>A0A399F840_9DEIN</name>
<organism evidence="1 2">
    <name type="scientific">Meiothermus granaticius NBRC 107808</name>
    <dbReference type="NCBI Taxonomy" id="1227551"/>
    <lineage>
        <taxon>Bacteria</taxon>
        <taxon>Thermotogati</taxon>
        <taxon>Deinococcota</taxon>
        <taxon>Deinococci</taxon>
        <taxon>Thermales</taxon>
        <taxon>Thermaceae</taxon>
        <taxon>Meiothermus</taxon>
    </lineage>
</organism>
<dbReference type="OrthoDB" id="27343at2"/>
<proteinExistence type="predicted"/>
<comment type="caution">
    <text evidence="1">The sequence shown here is derived from an EMBL/GenBank/DDBJ whole genome shotgun (WGS) entry which is preliminary data.</text>
</comment>
<dbReference type="AlphaFoldDB" id="A0A399F840"/>
<accession>A0A399F840</accession>
<sequence>MLSRWLGLLALGLWSLGPGLFWSPSAKSLGHGAGWSAVPLPGQIVEAKSKLVSGGEGLPALAFNPQVRARGLPRWDAPAPYTAPYPRQRLYLVYARLQTDGG</sequence>
<dbReference type="RefSeq" id="WP_119357289.1">
    <property type="nucleotide sequence ID" value="NZ_BJXM01000005.1"/>
</dbReference>
<reference evidence="1 2" key="1">
    <citation type="submission" date="2018-08" db="EMBL/GenBank/DDBJ databases">
        <title>Meiothermus granaticius genome AF-68 sequencing project.</title>
        <authorList>
            <person name="Da Costa M.S."/>
            <person name="Albuquerque L."/>
            <person name="Raposo P."/>
            <person name="Froufe H.J.C."/>
            <person name="Barroso C.S."/>
            <person name="Egas C."/>
        </authorList>
    </citation>
    <scope>NUCLEOTIDE SEQUENCE [LARGE SCALE GENOMIC DNA]</scope>
    <source>
        <strain evidence="1 2">AF-68</strain>
    </source>
</reference>
<evidence type="ECO:0000313" key="1">
    <source>
        <dbReference type="EMBL" id="RIH92253.1"/>
    </source>
</evidence>
<keyword evidence="2" id="KW-1185">Reference proteome</keyword>
<dbReference type="EMBL" id="QWLB01000022">
    <property type="protein sequence ID" value="RIH92253.1"/>
    <property type="molecule type" value="Genomic_DNA"/>
</dbReference>